<accession>A0ABP1QPQ8</accession>
<feature type="domain" description="RRM" evidence="7">
    <location>
        <begin position="339"/>
        <end position="417"/>
    </location>
</feature>
<dbReference type="Pfam" id="PF00076">
    <property type="entry name" value="RRM_1"/>
    <property type="match status" value="5"/>
</dbReference>
<evidence type="ECO:0000256" key="5">
    <source>
        <dbReference type="PROSITE-ProRule" id="PRU00176"/>
    </source>
</evidence>
<keyword evidence="3 5" id="KW-0694">RNA-binding</keyword>
<feature type="domain" description="RRM" evidence="7">
    <location>
        <begin position="9"/>
        <end position="86"/>
    </location>
</feature>
<feature type="domain" description="RRM" evidence="7">
    <location>
        <begin position="532"/>
        <end position="604"/>
    </location>
</feature>
<evidence type="ECO:0000256" key="6">
    <source>
        <dbReference type="SAM" id="MobiDB-lite"/>
    </source>
</evidence>
<dbReference type="PANTHER" id="PTHR48039:SF5">
    <property type="entry name" value="RNA-BINDING PROTEIN 28"/>
    <property type="match status" value="1"/>
</dbReference>
<dbReference type="Proteomes" id="UP001642540">
    <property type="component" value="Unassembled WGS sequence"/>
</dbReference>
<dbReference type="EMBL" id="CAXLJM020000042">
    <property type="protein sequence ID" value="CAL8109807.1"/>
    <property type="molecule type" value="Genomic_DNA"/>
</dbReference>
<feature type="region of interest" description="Disordered" evidence="6">
    <location>
        <begin position="861"/>
        <end position="901"/>
    </location>
</feature>
<dbReference type="InterPro" id="IPR051945">
    <property type="entry name" value="RRM_MRD1_RNA_proc_ribogen"/>
</dbReference>
<evidence type="ECO:0000313" key="8">
    <source>
        <dbReference type="EMBL" id="CAL8109807.1"/>
    </source>
</evidence>
<feature type="region of interest" description="Disordered" evidence="6">
    <location>
        <begin position="174"/>
        <end position="224"/>
    </location>
</feature>
<dbReference type="PANTHER" id="PTHR48039">
    <property type="entry name" value="RNA-BINDING MOTIF PROTEIN 14B"/>
    <property type="match status" value="1"/>
</dbReference>
<evidence type="ECO:0000256" key="3">
    <source>
        <dbReference type="ARBA" id="ARBA00022884"/>
    </source>
</evidence>
<protein>
    <recommendedName>
        <fullName evidence="7">RRM domain-containing protein</fullName>
    </recommendedName>
</protein>
<sequence>MTVDTMLSSRLIVKNLPKSVTQDKLKQLFGEKGEVTDVQLKYTPEGKFRHFAFIGFRDGETAQEAQQYFDKTFVGASRIAVELCHTLDEKPLPMNKVARERQIAEKEKLKKAKSQSEEQDEQPAKRKRKEDEILEKCEQDPAFLEFLTAHKKTAAAWGNDTLVDELMKLKQKKKKKEVKVDDEAEDMEEDGDEPKEGAVIKKKKSKKDGEEVEGEGIEGGAVKPKKKKKAKLDAEFFTLKLRDVPKKARKKDIKAFFAPLKLKSIRFPIGVRGIVFVGFASESDQIKGLQKNKSFLMGNQVKIRAYNANDPAVNLAPKGKFDLLHEELEKHAEPVSESGRIFLRNLSYTTNEDEVTKLFGEFGPVSEIHLPLDKITRKLKGFGFVSFMMPEHADNAFRALDGTVFQGRMLHLLPAKSKDDELPEEDVQAGSSYKNEKEHKQKKTAGSSHNWNALFLGQGTVAKVISDKYGVSREEMLLDKTDDQDSRLASVGVRMALAETEIVADTKKFLEENGVCLEAFDSNDKKAERSKTVILVKNLPANTSANDLKQLFLKHGVINRIILPPSGVTGIVEFAEPAEARAAFRKLAYTKFFSLPLYLEWAPIGVFARPADAKTMLQLKADAKTIIETDERSKQEIVEPVTKIMSQTEDFEPVDENAVPELDTTLFVKNLNFRTEENSLKRHFIQCGPVYAATVARKKDPSNPDVLLSMGYGFVQYYRTKDASKALTTLNGTMLENHILELKPSTRTLVKETTESASKKGNGSKLLVRNVPFQATQEEITDLFKTFGKLKAVRLPKKLTGGGEHRGFGFIDYYTESDAKKAFDTLSKSTHLYGRRLVIEWASQDETIEDLRAKTTRLANLSKDAGERREDGGSTKKQLARYFESHPVIPKADEEEEAEDA</sequence>
<dbReference type="InterPro" id="IPR034423">
    <property type="entry name" value="RBM19_RRM5"/>
</dbReference>
<dbReference type="InterPro" id="IPR012677">
    <property type="entry name" value="Nucleotide-bd_a/b_plait_sf"/>
</dbReference>
<dbReference type="CDD" id="cd12564">
    <property type="entry name" value="RRM1_RBM19"/>
    <property type="match status" value="1"/>
</dbReference>
<dbReference type="SMART" id="SM00360">
    <property type="entry name" value="RRM"/>
    <property type="match status" value="6"/>
</dbReference>
<dbReference type="InterPro" id="IPR035979">
    <property type="entry name" value="RBD_domain_sf"/>
</dbReference>
<keyword evidence="9" id="KW-1185">Reference proteome</keyword>
<keyword evidence="4" id="KW-0539">Nucleus</keyword>
<evidence type="ECO:0000256" key="1">
    <source>
        <dbReference type="ARBA" id="ARBA00004123"/>
    </source>
</evidence>
<keyword evidence="2" id="KW-0677">Repeat</keyword>
<dbReference type="InterPro" id="IPR034418">
    <property type="entry name" value="RMB19_RRM1"/>
</dbReference>
<dbReference type="Gene3D" id="3.30.70.330">
    <property type="match status" value="6"/>
</dbReference>
<feature type="region of interest" description="Disordered" evidence="6">
    <location>
        <begin position="105"/>
        <end position="133"/>
    </location>
</feature>
<reference evidence="8 9" key="1">
    <citation type="submission" date="2024-08" db="EMBL/GenBank/DDBJ databases">
        <authorList>
            <person name="Cucini C."/>
            <person name="Frati F."/>
        </authorList>
    </citation>
    <scope>NUCLEOTIDE SEQUENCE [LARGE SCALE GENOMIC DNA]</scope>
</reference>
<dbReference type="InterPro" id="IPR000504">
    <property type="entry name" value="RRM_dom"/>
</dbReference>
<feature type="domain" description="RRM" evidence="7">
    <location>
        <begin position="764"/>
        <end position="844"/>
    </location>
</feature>
<dbReference type="CDD" id="cd12318">
    <property type="entry name" value="RRM5_RBM19_like"/>
    <property type="match status" value="1"/>
</dbReference>
<name>A0ABP1QPQ8_9HEXA</name>
<feature type="compositionally biased region" description="Acidic residues" evidence="6">
    <location>
        <begin position="180"/>
        <end position="193"/>
    </location>
</feature>
<comment type="caution">
    <text evidence="8">The sequence shown here is derived from an EMBL/GenBank/DDBJ whole genome shotgun (WGS) entry which is preliminary data.</text>
</comment>
<organism evidence="8 9">
    <name type="scientific">Orchesella dallaii</name>
    <dbReference type="NCBI Taxonomy" id="48710"/>
    <lineage>
        <taxon>Eukaryota</taxon>
        <taxon>Metazoa</taxon>
        <taxon>Ecdysozoa</taxon>
        <taxon>Arthropoda</taxon>
        <taxon>Hexapoda</taxon>
        <taxon>Collembola</taxon>
        <taxon>Entomobryomorpha</taxon>
        <taxon>Entomobryoidea</taxon>
        <taxon>Orchesellidae</taxon>
        <taxon>Orchesellinae</taxon>
        <taxon>Orchesella</taxon>
    </lineage>
</organism>
<dbReference type="SUPFAM" id="SSF54928">
    <property type="entry name" value="RNA-binding domain, RBD"/>
    <property type="match status" value="6"/>
</dbReference>
<gene>
    <name evidence="8" type="ORF">ODALV1_LOCUS13709</name>
</gene>
<comment type="subcellular location">
    <subcellularLocation>
        <location evidence="1">Nucleus</location>
    </subcellularLocation>
</comment>
<evidence type="ECO:0000259" key="7">
    <source>
        <dbReference type="PROSITE" id="PS50102"/>
    </source>
</evidence>
<feature type="domain" description="RRM" evidence="7">
    <location>
        <begin position="664"/>
        <end position="747"/>
    </location>
</feature>
<feature type="compositionally biased region" description="Basic and acidic residues" evidence="6">
    <location>
        <begin position="864"/>
        <end position="874"/>
    </location>
</feature>
<evidence type="ECO:0000256" key="2">
    <source>
        <dbReference type="ARBA" id="ARBA00022737"/>
    </source>
</evidence>
<dbReference type="PROSITE" id="PS50102">
    <property type="entry name" value="RRM"/>
    <property type="match status" value="5"/>
</dbReference>
<feature type="region of interest" description="Disordered" evidence="6">
    <location>
        <begin position="416"/>
        <end position="446"/>
    </location>
</feature>
<evidence type="ECO:0000256" key="4">
    <source>
        <dbReference type="ARBA" id="ARBA00023242"/>
    </source>
</evidence>
<proteinExistence type="predicted"/>
<evidence type="ECO:0000313" key="9">
    <source>
        <dbReference type="Proteomes" id="UP001642540"/>
    </source>
</evidence>